<dbReference type="SUPFAM" id="SSF49899">
    <property type="entry name" value="Concanavalin A-like lectins/glucanases"/>
    <property type="match status" value="1"/>
</dbReference>
<dbReference type="AlphaFoldDB" id="A0A7D9DV15"/>
<gene>
    <name evidence="1" type="ORF">PACLA_8A014458</name>
</gene>
<evidence type="ECO:0000313" key="1">
    <source>
        <dbReference type="EMBL" id="CAB3992043.1"/>
    </source>
</evidence>
<dbReference type="Pfam" id="PF00629">
    <property type="entry name" value="MAM"/>
    <property type="match status" value="1"/>
</dbReference>
<organism evidence="1 2">
    <name type="scientific">Paramuricea clavata</name>
    <name type="common">Red gorgonian</name>
    <name type="synonym">Violescent sea-whip</name>
    <dbReference type="NCBI Taxonomy" id="317549"/>
    <lineage>
        <taxon>Eukaryota</taxon>
        <taxon>Metazoa</taxon>
        <taxon>Cnidaria</taxon>
        <taxon>Anthozoa</taxon>
        <taxon>Octocorallia</taxon>
        <taxon>Malacalcyonacea</taxon>
        <taxon>Plexauridae</taxon>
        <taxon>Paramuricea</taxon>
    </lineage>
</organism>
<dbReference type="Proteomes" id="UP001152795">
    <property type="component" value="Unassembled WGS sequence"/>
</dbReference>
<proteinExistence type="predicted"/>
<dbReference type="SMART" id="SM00137">
    <property type="entry name" value="MAM"/>
    <property type="match status" value="1"/>
</dbReference>
<protein>
    <submittedName>
        <fullName evidence="1">MAM and LDL-receptor class A domain-containing 1-like</fullName>
    </submittedName>
</protein>
<dbReference type="PROSITE" id="PS50060">
    <property type="entry name" value="MAM_2"/>
    <property type="match status" value="1"/>
</dbReference>
<dbReference type="Gene3D" id="2.60.120.200">
    <property type="match status" value="1"/>
</dbReference>
<dbReference type="InterPro" id="IPR000998">
    <property type="entry name" value="MAM_dom"/>
</dbReference>
<name>A0A7D9DV15_PARCT</name>
<dbReference type="EMBL" id="CACRXK020001968">
    <property type="protein sequence ID" value="CAB3992043.1"/>
    <property type="molecule type" value="Genomic_DNA"/>
</dbReference>
<reference evidence="1" key="1">
    <citation type="submission" date="2020-04" db="EMBL/GenBank/DDBJ databases">
        <authorList>
            <person name="Alioto T."/>
            <person name="Alioto T."/>
            <person name="Gomez Garrido J."/>
        </authorList>
    </citation>
    <scope>NUCLEOTIDE SEQUENCE</scope>
    <source>
        <strain evidence="1">A484AB</strain>
    </source>
</reference>
<sequence length="300" mass="34328">MARWIVARYIFVIFIMQEVTPSQGWLPKFPSAPTSAPSTTVKQYVQAGKYPNWNFTDGFGGWRNEENLLWEVVMSQIKDAGILNGRQGAGDGFATIENTMYFKGKVAKLYSNFITGPVCMKFYFYLYGHKTGKIKIFTKRKNSKSENMVLKKYGNHGHKWNFAQLFLDIPPSDIYQLKVKPEKNQSLKMSTVKDLVNKVEGETKLLGLTKNKLKDTIATVFPNKMPVTTKREMLRFLASIYDPFGIVKVPEWLPSPDQWPEDIVAQPGKESESDVKLVKNLFAAAVEVRKSKTKWRISYN</sequence>
<keyword evidence="2" id="KW-1185">Reference proteome</keyword>
<comment type="caution">
    <text evidence="1">The sequence shown here is derived from an EMBL/GenBank/DDBJ whole genome shotgun (WGS) entry which is preliminary data.</text>
</comment>
<accession>A0A7D9DV15</accession>
<evidence type="ECO:0000313" key="2">
    <source>
        <dbReference type="Proteomes" id="UP001152795"/>
    </source>
</evidence>
<dbReference type="InterPro" id="IPR013320">
    <property type="entry name" value="ConA-like_dom_sf"/>
</dbReference>
<dbReference type="GO" id="GO:0016020">
    <property type="term" value="C:membrane"/>
    <property type="evidence" value="ECO:0007669"/>
    <property type="project" value="InterPro"/>
</dbReference>
<dbReference type="OrthoDB" id="6107927at2759"/>